<accession>A0A6J4E7C8</accession>
<name>A0A6J4E7C8_9PSED</name>
<evidence type="ECO:0000313" key="4">
    <source>
        <dbReference type="Proteomes" id="UP001054892"/>
    </source>
</evidence>
<gene>
    <name evidence="1" type="ORF">TUM18999_35190</name>
    <name evidence="2" type="ORF">TUM20286_45940</name>
</gene>
<proteinExistence type="predicted"/>
<sequence>MGTSIRRADAQGGRLKGVVIMDSGHEWTLAARGLRKRDRVVVVGGWVKPRGQLRSQGMSRAR</sequence>
<dbReference type="KEGG" id="ptw:TUM18999_35190"/>
<dbReference type="EMBL" id="BQKM01000013">
    <property type="protein sequence ID" value="GJN54842.1"/>
    <property type="molecule type" value="Genomic_DNA"/>
</dbReference>
<dbReference type="AlphaFoldDB" id="A0A6J4E7C8"/>
<keyword evidence="4" id="KW-1185">Reference proteome</keyword>
<organism evidence="1 3">
    <name type="scientific">Pseudomonas tohonis</name>
    <dbReference type="NCBI Taxonomy" id="2725477"/>
    <lineage>
        <taxon>Bacteria</taxon>
        <taxon>Pseudomonadati</taxon>
        <taxon>Pseudomonadota</taxon>
        <taxon>Gammaproteobacteria</taxon>
        <taxon>Pseudomonadales</taxon>
        <taxon>Pseudomonadaceae</taxon>
        <taxon>Pseudomonas</taxon>
    </lineage>
</organism>
<evidence type="ECO:0000313" key="3">
    <source>
        <dbReference type="Proteomes" id="UP000509383"/>
    </source>
</evidence>
<reference evidence="1 3" key="1">
    <citation type="submission" date="2020-05" db="EMBL/GenBank/DDBJ databases">
        <title>Characterization of novel class B3 metallo-beta-lactamase from novel Pseudomonas species.</title>
        <authorList>
            <person name="Yamada K."/>
            <person name="Aoki K."/>
            <person name="Ishii Y."/>
        </authorList>
    </citation>
    <scope>NUCLEOTIDE SEQUENCE [LARGE SCALE GENOMIC DNA]</scope>
    <source>
        <strain evidence="1 3">TUM18999</strain>
        <strain evidence="2 4">TUM20286</strain>
    </source>
</reference>
<dbReference type="Proteomes" id="UP000509383">
    <property type="component" value="Chromosome"/>
</dbReference>
<evidence type="ECO:0000313" key="1">
    <source>
        <dbReference type="EMBL" id="BCG25328.1"/>
    </source>
</evidence>
<dbReference type="EMBL" id="AP023189">
    <property type="protein sequence ID" value="BCG25328.1"/>
    <property type="molecule type" value="Genomic_DNA"/>
</dbReference>
<evidence type="ECO:0000313" key="2">
    <source>
        <dbReference type="EMBL" id="GJN54842.1"/>
    </source>
</evidence>
<protein>
    <submittedName>
        <fullName evidence="1">Uncharacterized protein</fullName>
    </submittedName>
</protein>
<dbReference type="Proteomes" id="UP001054892">
    <property type="component" value="Unassembled WGS sequence"/>
</dbReference>